<proteinExistence type="predicted"/>
<feature type="signal peptide" evidence="1">
    <location>
        <begin position="1"/>
        <end position="20"/>
    </location>
</feature>
<accession>A0A7S4EP78</accession>
<protein>
    <submittedName>
        <fullName evidence="2">Uncharacterized protein</fullName>
    </submittedName>
</protein>
<sequence>MGKFAISCLALSALTTQVSSFSSPSTAIGLGVGTRSGQGVPLFLSSDNDQEHHYAPSRANFLNTSLSLIATTATLSLIPVDPAFARGRATLEQAYDRYSGRIIGGGNFYKNEMKTMIAKDDWAGIRAALQEPPKKTKADNAKIDGGIQERAAQAGQFSDARVLVALDLLAAQFSDNSISTKTKAMKKDVEEIRAVINEMQSICKQALGEESAKGGFFGVGKKQTSKKELSNRMKELYINGGTAWNRYAFAANTGIPKTVQQLPIL</sequence>
<name>A0A7S4EP78_9STRA</name>
<dbReference type="EMBL" id="HBIX01026847">
    <property type="protein sequence ID" value="CAE0725519.1"/>
    <property type="molecule type" value="Transcribed_RNA"/>
</dbReference>
<evidence type="ECO:0000256" key="1">
    <source>
        <dbReference type="SAM" id="SignalP"/>
    </source>
</evidence>
<gene>
    <name evidence="2" type="ORF">PAUS00366_LOCUS18276</name>
</gene>
<feature type="chain" id="PRO_5030567072" evidence="1">
    <location>
        <begin position="21"/>
        <end position="265"/>
    </location>
</feature>
<reference evidence="2" key="1">
    <citation type="submission" date="2021-01" db="EMBL/GenBank/DDBJ databases">
        <authorList>
            <person name="Corre E."/>
            <person name="Pelletier E."/>
            <person name="Niang G."/>
            <person name="Scheremetjew M."/>
            <person name="Finn R."/>
            <person name="Kale V."/>
            <person name="Holt S."/>
            <person name="Cochrane G."/>
            <person name="Meng A."/>
            <person name="Brown T."/>
            <person name="Cohen L."/>
        </authorList>
    </citation>
    <scope>NUCLEOTIDE SEQUENCE</scope>
    <source>
        <strain evidence="2">10249 10 AB</strain>
    </source>
</reference>
<keyword evidence="1" id="KW-0732">Signal</keyword>
<dbReference type="AlphaFoldDB" id="A0A7S4EP78"/>
<evidence type="ECO:0000313" key="2">
    <source>
        <dbReference type="EMBL" id="CAE0725519.1"/>
    </source>
</evidence>
<organism evidence="2">
    <name type="scientific">Pseudo-nitzschia australis</name>
    <dbReference type="NCBI Taxonomy" id="44445"/>
    <lineage>
        <taxon>Eukaryota</taxon>
        <taxon>Sar</taxon>
        <taxon>Stramenopiles</taxon>
        <taxon>Ochrophyta</taxon>
        <taxon>Bacillariophyta</taxon>
        <taxon>Bacillariophyceae</taxon>
        <taxon>Bacillariophycidae</taxon>
        <taxon>Bacillariales</taxon>
        <taxon>Bacillariaceae</taxon>
        <taxon>Pseudo-nitzschia</taxon>
    </lineage>
</organism>